<feature type="transmembrane region" description="Helical" evidence="3">
    <location>
        <begin position="127"/>
        <end position="148"/>
    </location>
</feature>
<dbReference type="RefSeq" id="WP_185980449.1">
    <property type="nucleotide sequence ID" value="NZ_CP060204.1"/>
</dbReference>
<dbReference type="PANTHER" id="PTHR36838:SF3">
    <property type="entry name" value="TRANSPORTER AUXIN EFFLUX CARRIER EC FAMILY"/>
    <property type="match status" value="1"/>
</dbReference>
<sequence length="318" mass="35407">MDGINARLIYLFTDLILPLIVGYLLYQRRLLSDAAVNLLIRINVIVFFTLLSLFSFWALPLTRDLFILPAFFAFIILFPGFISWRFLGRRFHSPIDRGTHLISALLSNIGTLGGICAYIIYGERGFAYAQIGGACQNLVLVLLAFPIAQYFYLLHKARGRAPRLEGRGFLGLLLSWNQLSILGMTAGLLLNASGIARPPVLSDAFGCIIHIAAWFGMLPIGSLINFRRARHFVYLTLDMIALRFLVVPIVTFAAALLLISDPTVQNALVIFASAPGAINATLTARLYHLNVDYTIAVFLVTTVLYLTVLFPVTFFLFR</sequence>
<dbReference type="Proteomes" id="UP000515480">
    <property type="component" value="Chromosome"/>
</dbReference>
<dbReference type="Gene3D" id="1.20.1530.20">
    <property type="match status" value="1"/>
</dbReference>
<keyword evidence="3" id="KW-1133">Transmembrane helix</keyword>
<dbReference type="InterPro" id="IPR038770">
    <property type="entry name" value="Na+/solute_symporter_sf"/>
</dbReference>
<keyword evidence="3" id="KW-0812">Transmembrane</keyword>
<comment type="subcellular location">
    <subcellularLocation>
        <location evidence="1">Endomembrane system</location>
        <topology evidence="1">Multi-pass membrane protein</topology>
    </subcellularLocation>
</comment>
<feature type="transmembrane region" description="Helical" evidence="3">
    <location>
        <begin position="201"/>
        <end position="220"/>
    </location>
</feature>
<keyword evidence="5" id="KW-1185">Reference proteome</keyword>
<feature type="transmembrane region" description="Helical" evidence="3">
    <location>
        <begin position="232"/>
        <end position="259"/>
    </location>
</feature>
<keyword evidence="3" id="KW-0472">Membrane</keyword>
<accession>A0A7G7VK31</accession>
<dbReference type="KEGG" id="stim:H1B31_00395"/>
<evidence type="ECO:0000313" key="5">
    <source>
        <dbReference type="Proteomes" id="UP000515480"/>
    </source>
</evidence>
<feature type="transmembrane region" description="Helical" evidence="3">
    <location>
        <begin position="295"/>
        <end position="317"/>
    </location>
</feature>
<evidence type="ECO:0000313" key="4">
    <source>
        <dbReference type="EMBL" id="QNH54474.1"/>
    </source>
</evidence>
<name>A0A7G7VK31_9FIRM</name>
<evidence type="ECO:0000256" key="3">
    <source>
        <dbReference type="SAM" id="Phobius"/>
    </source>
</evidence>
<gene>
    <name evidence="4" type="ORF">H1B31_00395</name>
</gene>
<dbReference type="AlphaFoldDB" id="A0A7G7VK31"/>
<protein>
    <submittedName>
        <fullName evidence="4">Transporter</fullName>
    </submittedName>
</protein>
<evidence type="ECO:0000256" key="2">
    <source>
        <dbReference type="ARBA" id="ARBA00022448"/>
    </source>
</evidence>
<reference evidence="4 5" key="1">
    <citation type="submission" date="2020-07" db="EMBL/GenBank/DDBJ databases">
        <title>Complete genome and description of Selenomonas timonensis sp. nov., a new bacterium isolated from a gingivitis subject.</title>
        <authorList>
            <person name="Antezack A."/>
        </authorList>
    </citation>
    <scope>NUCLEOTIDE SEQUENCE [LARGE SCALE GENOMIC DNA]</scope>
    <source>
        <strain evidence="4 5">Marseille-Q3039</strain>
    </source>
</reference>
<dbReference type="PANTHER" id="PTHR36838">
    <property type="entry name" value="AUXIN EFFLUX CARRIER FAMILY PROTEIN"/>
    <property type="match status" value="1"/>
</dbReference>
<feature type="transmembrane region" description="Helical" evidence="3">
    <location>
        <begin position="169"/>
        <end position="189"/>
    </location>
</feature>
<feature type="transmembrane region" description="Helical" evidence="3">
    <location>
        <begin position="99"/>
        <end position="121"/>
    </location>
</feature>
<feature type="transmembrane region" description="Helical" evidence="3">
    <location>
        <begin position="6"/>
        <end position="26"/>
    </location>
</feature>
<dbReference type="EMBL" id="CP060204">
    <property type="protein sequence ID" value="QNH54474.1"/>
    <property type="molecule type" value="Genomic_DNA"/>
</dbReference>
<organism evidence="4 5">
    <name type="scientific">Selenomonas timonae</name>
    <dbReference type="NCBI Taxonomy" id="2754044"/>
    <lineage>
        <taxon>Bacteria</taxon>
        <taxon>Bacillati</taxon>
        <taxon>Bacillota</taxon>
        <taxon>Negativicutes</taxon>
        <taxon>Selenomonadales</taxon>
        <taxon>Selenomonadaceae</taxon>
        <taxon>Selenomonas</taxon>
    </lineage>
</organism>
<dbReference type="GO" id="GO:0012505">
    <property type="term" value="C:endomembrane system"/>
    <property type="evidence" value="ECO:0007669"/>
    <property type="project" value="UniProtKB-SubCell"/>
</dbReference>
<keyword evidence="2" id="KW-0813">Transport</keyword>
<evidence type="ECO:0000256" key="1">
    <source>
        <dbReference type="ARBA" id="ARBA00004127"/>
    </source>
</evidence>
<feature type="transmembrane region" description="Helical" evidence="3">
    <location>
        <begin position="65"/>
        <end position="87"/>
    </location>
</feature>
<feature type="transmembrane region" description="Helical" evidence="3">
    <location>
        <begin position="38"/>
        <end position="59"/>
    </location>
</feature>
<proteinExistence type="predicted"/>